<dbReference type="EMBL" id="CM029043">
    <property type="protein sequence ID" value="KAG2613494.1"/>
    <property type="molecule type" value="Genomic_DNA"/>
</dbReference>
<evidence type="ECO:0000313" key="1">
    <source>
        <dbReference type="EMBL" id="KAG2613494.1"/>
    </source>
</evidence>
<gene>
    <name evidence="1" type="ORF">PVAP13_4KG354888</name>
</gene>
<dbReference type="Proteomes" id="UP000823388">
    <property type="component" value="Chromosome 4K"/>
</dbReference>
<protein>
    <submittedName>
        <fullName evidence="1">Uncharacterized protein</fullName>
    </submittedName>
</protein>
<dbReference type="AlphaFoldDB" id="A0A8T0TXT8"/>
<proteinExistence type="predicted"/>
<reference evidence="1" key="1">
    <citation type="submission" date="2020-05" db="EMBL/GenBank/DDBJ databases">
        <title>WGS assembly of Panicum virgatum.</title>
        <authorList>
            <person name="Lovell J.T."/>
            <person name="Jenkins J."/>
            <person name="Shu S."/>
            <person name="Juenger T.E."/>
            <person name="Schmutz J."/>
        </authorList>
    </citation>
    <scope>NUCLEOTIDE SEQUENCE</scope>
    <source>
        <strain evidence="1">AP13</strain>
    </source>
</reference>
<name>A0A8T0TXT8_PANVG</name>
<evidence type="ECO:0000313" key="2">
    <source>
        <dbReference type="Proteomes" id="UP000823388"/>
    </source>
</evidence>
<sequence>MCSHADSIAQELQEYMHVYVEHRTKEDWVDLVGNPRSCLQTMWKYSGFCVYKSWLLHRSSFAVIFWLSNLVAAPSSNLCGWGRQICLWFGMAADKLGGVDRVTEDRGGSAWPASPIFGPVCTSHVGLSWYCFQK</sequence>
<keyword evidence="2" id="KW-1185">Reference proteome</keyword>
<comment type="caution">
    <text evidence="1">The sequence shown here is derived from an EMBL/GenBank/DDBJ whole genome shotgun (WGS) entry which is preliminary data.</text>
</comment>
<organism evidence="1 2">
    <name type="scientific">Panicum virgatum</name>
    <name type="common">Blackwell switchgrass</name>
    <dbReference type="NCBI Taxonomy" id="38727"/>
    <lineage>
        <taxon>Eukaryota</taxon>
        <taxon>Viridiplantae</taxon>
        <taxon>Streptophyta</taxon>
        <taxon>Embryophyta</taxon>
        <taxon>Tracheophyta</taxon>
        <taxon>Spermatophyta</taxon>
        <taxon>Magnoliopsida</taxon>
        <taxon>Liliopsida</taxon>
        <taxon>Poales</taxon>
        <taxon>Poaceae</taxon>
        <taxon>PACMAD clade</taxon>
        <taxon>Panicoideae</taxon>
        <taxon>Panicodae</taxon>
        <taxon>Paniceae</taxon>
        <taxon>Panicinae</taxon>
        <taxon>Panicum</taxon>
        <taxon>Panicum sect. Hiantes</taxon>
    </lineage>
</organism>
<accession>A0A8T0TXT8</accession>